<reference evidence="1" key="1">
    <citation type="submission" date="2020-09" db="EMBL/GenBank/DDBJ databases">
        <title>Genome-Enabled Discovery of Anthraquinone Biosynthesis in Senna tora.</title>
        <authorList>
            <person name="Kang S.-H."/>
            <person name="Pandey R.P."/>
            <person name="Lee C.-M."/>
            <person name="Sim J.-S."/>
            <person name="Jeong J.-T."/>
            <person name="Choi B.-S."/>
            <person name="Jung M."/>
            <person name="Ginzburg D."/>
            <person name="Zhao K."/>
            <person name="Won S.Y."/>
            <person name="Oh T.-J."/>
            <person name="Yu Y."/>
            <person name="Kim N.-H."/>
            <person name="Lee O.R."/>
            <person name="Lee T.-H."/>
            <person name="Bashyal P."/>
            <person name="Kim T.-S."/>
            <person name="Lee W.-H."/>
            <person name="Kawkins C."/>
            <person name="Kim C.-K."/>
            <person name="Kim J.S."/>
            <person name="Ahn B.O."/>
            <person name="Rhee S.Y."/>
            <person name="Sohng J.K."/>
        </authorList>
    </citation>
    <scope>NUCLEOTIDE SEQUENCE</scope>
    <source>
        <tissue evidence="1">Leaf</tissue>
    </source>
</reference>
<accession>A0A834TM49</accession>
<keyword evidence="2" id="KW-1185">Reference proteome</keyword>
<comment type="caution">
    <text evidence="1">The sequence shown here is derived from an EMBL/GenBank/DDBJ whole genome shotgun (WGS) entry which is preliminary data.</text>
</comment>
<protein>
    <submittedName>
        <fullName evidence="1">Uncharacterized protein</fullName>
    </submittedName>
</protein>
<dbReference type="EMBL" id="JAAIUW010000007">
    <property type="protein sequence ID" value="KAF7823376.1"/>
    <property type="molecule type" value="Genomic_DNA"/>
</dbReference>
<evidence type="ECO:0000313" key="2">
    <source>
        <dbReference type="Proteomes" id="UP000634136"/>
    </source>
</evidence>
<evidence type="ECO:0000313" key="1">
    <source>
        <dbReference type="EMBL" id="KAF7823376.1"/>
    </source>
</evidence>
<sequence>MELLGAQVKQPLELKGNIN</sequence>
<name>A0A834TM49_9FABA</name>
<gene>
    <name evidence="1" type="ORF">G2W53_021520</name>
</gene>
<dbReference type="Proteomes" id="UP000634136">
    <property type="component" value="Unassembled WGS sequence"/>
</dbReference>
<dbReference type="AlphaFoldDB" id="A0A834TM49"/>
<proteinExistence type="predicted"/>
<organism evidence="1 2">
    <name type="scientific">Senna tora</name>
    <dbReference type="NCBI Taxonomy" id="362788"/>
    <lineage>
        <taxon>Eukaryota</taxon>
        <taxon>Viridiplantae</taxon>
        <taxon>Streptophyta</taxon>
        <taxon>Embryophyta</taxon>
        <taxon>Tracheophyta</taxon>
        <taxon>Spermatophyta</taxon>
        <taxon>Magnoliopsida</taxon>
        <taxon>eudicotyledons</taxon>
        <taxon>Gunneridae</taxon>
        <taxon>Pentapetalae</taxon>
        <taxon>rosids</taxon>
        <taxon>fabids</taxon>
        <taxon>Fabales</taxon>
        <taxon>Fabaceae</taxon>
        <taxon>Caesalpinioideae</taxon>
        <taxon>Cassia clade</taxon>
        <taxon>Senna</taxon>
    </lineage>
</organism>